<evidence type="ECO:0008006" key="3">
    <source>
        <dbReference type="Google" id="ProtNLM"/>
    </source>
</evidence>
<reference evidence="2" key="1">
    <citation type="submission" date="2018-08" db="EMBL/GenBank/DDBJ databases">
        <title>Mucilaginibacter sp. MYSH2.</title>
        <authorList>
            <person name="Seo T."/>
        </authorList>
    </citation>
    <scope>NUCLEOTIDE SEQUENCE [LARGE SCALE GENOMIC DNA]</scope>
    <source>
        <strain evidence="2">KIRAN</strain>
    </source>
</reference>
<evidence type="ECO:0000313" key="2">
    <source>
        <dbReference type="Proteomes" id="UP000266005"/>
    </source>
</evidence>
<comment type="caution">
    <text evidence="1">The sequence shown here is derived from an EMBL/GenBank/DDBJ whole genome shotgun (WGS) entry which is preliminary data.</text>
</comment>
<name>A0A399SL58_9BACT</name>
<accession>A0A399SL58</accession>
<sequence>MKKYIYVIASVAAMSFTACDPMEDVYNELDEKLSNEYEADIKTELSAKDYELFKGKGTAPAYVASEHYFADEEQASELIPIILDKNFPQVGNKTKAAITYNNLVFKFGDNTVSSVKYYTLEDEDYALGGARYTSFDKEAQVTTFLSAKYPDAEEGTLALLTYTWYNGSAEPRYIETTDSYYFTNGMWLDAYHVSGEDYVEAGRNRFNNFTAADDNVLADHFNRFLNKSIVGNETNDVKYVSYAYYNGSKTVQQVMAMVFNGVRWVAVEGDVVTKEVLRFEKKGTKWVADRSISYGLVAADYAWIADQANISSESNRANLAKYGNFNTFSWSSEDILFAMSELLKSKFPNAAVGQKFTVTYDSYPGGLVSVILIKREEGNFTPPKDGE</sequence>
<dbReference type="OrthoDB" id="1013052at2"/>
<organism evidence="1 2">
    <name type="scientific">Pontibacter oryzae</name>
    <dbReference type="NCBI Taxonomy" id="2304593"/>
    <lineage>
        <taxon>Bacteria</taxon>
        <taxon>Pseudomonadati</taxon>
        <taxon>Bacteroidota</taxon>
        <taxon>Cytophagia</taxon>
        <taxon>Cytophagales</taxon>
        <taxon>Hymenobacteraceae</taxon>
        <taxon>Pontibacter</taxon>
    </lineage>
</organism>
<gene>
    <name evidence="1" type="ORF">D1627_03810</name>
</gene>
<dbReference type="RefSeq" id="WP_147383199.1">
    <property type="nucleotide sequence ID" value="NZ_QWGE01000001.1"/>
</dbReference>
<dbReference type="AlphaFoldDB" id="A0A399SL58"/>
<protein>
    <recommendedName>
        <fullName evidence="3">DUF5017 domain-containing protein</fullName>
    </recommendedName>
</protein>
<proteinExistence type="predicted"/>
<dbReference type="Proteomes" id="UP000266005">
    <property type="component" value="Unassembled WGS sequence"/>
</dbReference>
<dbReference type="PROSITE" id="PS51257">
    <property type="entry name" value="PROKAR_LIPOPROTEIN"/>
    <property type="match status" value="1"/>
</dbReference>
<dbReference type="EMBL" id="QWGE01000001">
    <property type="protein sequence ID" value="RIJ42972.1"/>
    <property type="molecule type" value="Genomic_DNA"/>
</dbReference>
<keyword evidence="2" id="KW-1185">Reference proteome</keyword>
<evidence type="ECO:0000313" key="1">
    <source>
        <dbReference type="EMBL" id="RIJ42972.1"/>
    </source>
</evidence>